<feature type="transmembrane region" description="Helical" evidence="2">
    <location>
        <begin position="82"/>
        <end position="103"/>
    </location>
</feature>
<organism evidence="3 4">
    <name type="scientific">Longispora fulva</name>
    <dbReference type="NCBI Taxonomy" id="619741"/>
    <lineage>
        <taxon>Bacteria</taxon>
        <taxon>Bacillati</taxon>
        <taxon>Actinomycetota</taxon>
        <taxon>Actinomycetes</taxon>
        <taxon>Micromonosporales</taxon>
        <taxon>Micromonosporaceae</taxon>
        <taxon>Longispora</taxon>
    </lineage>
</organism>
<dbReference type="Gene3D" id="1.20.120.20">
    <property type="entry name" value="Apolipoprotein"/>
    <property type="match status" value="1"/>
</dbReference>
<keyword evidence="2" id="KW-1133">Transmembrane helix</keyword>
<reference evidence="3" key="1">
    <citation type="submission" date="2020-11" db="EMBL/GenBank/DDBJ databases">
        <title>Sequencing the genomes of 1000 actinobacteria strains.</title>
        <authorList>
            <person name="Klenk H.-P."/>
        </authorList>
    </citation>
    <scope>NUCLEOTIDE SEQUENCE</scope>
    <source>
        <strain evidence="3">DSM 45356</strain>
    </source>
</reference>
<accession>A0A8J7KN04</accession>
<feature type="compositionally biased region" description="Basic and acidic residues" evidence="1">
    <location>
        <begin position="141"/>
        <end position="152"/>
    </location>
</feature>
<keyword evidence="4" id="KW-1185">Reference proteome</keyword>
<dbReference type="AlphaFoldDB" id="A0A8J7KN04"/>
<evidence type="ECO:0000313" key="4">
    <source>
        <dbReference type="Proteomes" id="UP000622552"/>
    </source>
</evidence>
<protein>
    <submittedName>
        <fullName evidence="3">Gas vesicle protein</fullName>
    </submittedName>
</protein>
<keyword evidence="2" id="KW-0472">Membrane</keyword>
<feature type="region of interest" description="Disordered" evidence="1">
    <location>
        <begin position="141"/>
        <end position="168"/>
    </location>
</feature>
<sequence length="168" mass="18167">MLGLRRKTLSRGEQISNELGECRDHLRGVASLIAGGAAEKLAPRVDQARDLVSPRVERAREAALHGLESATARLGGKPRSRWPMLVGVLGVGVLAGAAAALVMSRRNARWDEYEPVHVLEFDDESPAEKVRTVADNLRDTAGDVRDKAKESLNHVADSVESGAKKLKD</sequence>
<gene>
    <name evidence="3" type="ORF">IW245_005925</name>
</gene>
<name>A0A8J7KN04_9ACTN</name>
<evidence type="ECO:0000313" key="3">
    <source>
        <dbReference type="EMBL" id="MBG6139731.1"/>
    </source>
</evidence>
<keyword evidence="2" id="KW-0812">Transmembrane</keyword>
<evidence type="ECO:0000256" key="2">
    <source>
        <dbReference type="SAM" id="Phobius"/>
    </source>
</evidence>
<proteinExistence type="predicted"/>
<dbReference type="EMBL" id="JADOUF010000001">
    <property type="protein sequence ID" value="MBG6139731.1"/>
    <property type="molecule type" value="Genomic_DNA"/>
</dbReference>
<evidence type="ECO:0000256" key="1">
    <source>
        <dbReference type="SAM" id="MobiDB-lite"/>
    </source>
</evidence>
<dbReference type="Proteomes" id="UP000622552">
    <property type="component" value="Unassembled WGS sequence"/>
</dbReference>
<dbReference type="RefSeq" id="WP_197006350.1">
    <property type="nucleotide sequence ID" value="NZ_BONS01000006.1"/>
</dbReference>
<comment type="caution">
    <text evidence="3">The sequence shown here is derived from an EMBL/GenBank/DDBJ whole genome shotgun (WGS) entry which is preliminary data.</text>
</comment>